<keyword evidence="3" id="KW-1185">Reference proteome</keyword>
<gene>
    <name evidence="2" type="ORF">ACFU0X_17905</name>
</gene>
<sequence>MTRPRRSTPVSATAYQTPQPGRPGSPISLPRSGPAAVSSSTVDVRPEDAGDLDAEGLADVLVDDVRRSAHRSDDVAVPVLRTR</sequence>
<evidence type="ECO:0008006" key="4">
    <source>
        <dbReference type="Google" id="ProtNLM"/>
    </source>
</evidence>
<dbReference type="EMBL" id="JBHVBU010000046">
    <property type="protein sequence ID" value="MFE7964884.1"/>
    <property type="molecule type" value="Genomic_DNA"/>
</dbReference>
<feature type="compositionally biased region" description="Polar residues" evidence="1">
    <location>
        <begin position="8"/>
        <end position="19"/>
    </location>
</feature>
<accession>A0ABW6JHM5</accession>
<evidence type="ECO:0000256" key="1">
    <source>
        <dbReference type="SAM" id="MobiDB-lite"/>
    </source>
</evidence>
<name>A0ABW6JHM5_STRCE</name>
<dbReference type="Proteomes" id="UP001600650">
    <property type="component" value="Unassembled WGS sequence"/>
</dbReference>
<comment type="caution">
    <text evidence="2">The sequence shown here is derived from an EMBL/GenBank/DDBJ whole genome shotgun (WGS) entry which is preliminary data.</text>
</comment>
<evidence type="ECO:0000313" key="2">
    <source>
        <dbReference type="EMBL" id="MFE7964884.1"/>
    </source>
</evidence>
<protein>
    <recommendedName>
        <fullName evidence="4">FXSXX-COOH protein</fullName>
    </recommendedName>
</protein>
<organism evidence="2 3">
    <name type="scientific">Streptomyces cellulosae</name>
    <dbReference type="NCBI Taxonomy" id="1968"/>
    <lineage>
        <taxon>Bacteria</taxon>
        <taxon>Bacillati</taxon>
        <taxon>Actinomycetota</taxon>
        <taxon>Actinomycetes</taxon>
        <taxon>Kitasatosporales</taxon>
        <taxon>Streptomycetaceae</taxon>
        <taxon>Streptomyces</taxon>
    </lineage>
</organism>
<evidence type="ECO:0000313" key="3">
    <source>
        <dbReference type="Proteomes" id="UP001600650"/>
    </source>
</evidence>
<reference evidence="2 3" key="1">
    <citation type="submission" date="2024-09" db="EMBL/GenBank/DDBJ databases">
        <title>The Natural Products Discovery Center: Release of the First 8490 Sequenced Strains for Exploring Actinobacteria Biosynthetic Diversity.</title>
        <authorList>
            <person name="Kalkreuter E."/>
            <person name="Kautsar S.A."/>
            <person name="Yang D."/>
            <person name="Bader C.D."/>
            <person name="Teijaro C.N."/>
            <person name="Fluegel L."/>
            <person name="Davis C.M."/>
            <person name="Simpson J.R."/>
            <person name="Lauterbach L."/>
            <person name="Steele A.D."/>
            <person name="Gui C."/>
            <person name="Meng S."/>
            <person name="Li G."/>
            <person name="Viehrig K."/>
            <person name="Ye F."/>
            <person name="Su P."/>
            <person name="Kiefer A.F."/>
            <person name="Nichols A."/>
            <person name="Cepeda A.J."/>
            <person name="Yan W."/>
            <person name="Fan B."/>
            <person name="Jiang Y."/>
            <person name="Adhikari A."/>
            <person name="Zheng C.-J."/>
            <person name="Schuster L."/>
            <person name="Cowan T.M."/>
            <person name="Smanski M.J."/>
            <person name="Chevrette M.G."/>
            <person name="De Carvalho L.P.S."/>
            <person name="Shen B."/>
        </authorList>
    </citation>
    <scope>NUCLEOTIDE SEQUENCE [LARGE SCALE GENOMIC DNA]</scope>
    <source>
        <strain evidence="2 3">NPDC057399</strain>
    </source>
</reference>
<feature type="region of interest" description="Disordered" evidence="1">
    <location>
        <begin position="1"/>
        <end position="51"/>
    </location>
</feature>
<proteinExistence type="predicted"/>
<dbReference type="RefSeq" id="WP_347225582.1">
    <property type="nucleotide sequence ID" value="NZ_JBHVBU010000046.1"/>
</dbReference>